<name>A0A8D0DM08_SALMN</name>
<proteinExistence type="predicted"/>
<dbReference type="SUPFAM" id="SSF49417">
    <property type="entry name" value="p53-like transcription factors"/>
    <property type="match status" value="1"/>
</dbReference>
<accession>A0A8D0DM08</accession>
<reference evidence="2" key="1">
    <citation type="submission" date="2025-08" db="UniProtKB">
        <authorList>
            <consortium name="Ensembl"/>
        </authorList>
    </citation>
    <scope>IDENTIFICATION</scope>
</reference>
<dbReference type="Proteomes" id="UP000694421">
    <property type="component" value="Unplaced"/>
</dbReference>
<dbReference type="Ensembl" id="ENSSMRT00000008925.1">
    <property type="protein sequence ID" value="ENSSMRP00000007635.1"/>
    <property type="gene ID" value="ENSSMRG00000006118.1"/>
</dbReference>
<organism evidence="2 3">
    <name type="scientific">Salvator merianae</name>
    <name type="common">Argentine black and white tegu</name>
    <name type="synonym">Tupinambis merianae</name>
    <dbReference type="NCBI Taxonomy" id="96440"/>
    <lineage>
        <taxon>Eukaryota</taxon>
        <taxon>Metazoa</taxon>
        <taxon>Chordata</taxon>
        <taxon>Craniata</taxon>
        <taxon>Vertebrata</taxon>
        <taxon>Euteleostomi</taxon>
        <taxon>Lepidosauria</taxon>
        <taxon>Squamata</taxon>
        <taxon>Bifurcata</taxon>
        <taxon>Unidentata</taxon>
        <taxon>Episquamata</taxon>
        <taxon>Laterata</taxon>
        <taxon>Teiioidea</taxon>
        <taxon>Teiidae</taxon>
        <taxon>Salvator</taxon>
    </lineage>
</organism>
<dbReference type="GO" id="GO:0001228">
    <property type="term" value="F:DNA-binding transcription activator activity, RNA polymerase II-specific"/>
    <property type="evidence" value="ECO:0007669"/>
    <property type="project" value="InterPro"/>
</dbReference>
<evidence type="ECO:0000313" key="3">
    <source>
        <dbReference type="Proteomes" id="UP000694421"/>
    </source>
</evidence>
<dbReference type="Pfam" id="PF09271">
    <property type="entry name" value="LAG1-DNAbind"/>
    <property type="match status" value="1"/>
</dbReference>
<dbReference type="InterPro" id="IPR008967">
    <property type="entry name" value="p53-like_TF_DNA-bd_sf"/>
</dbReference>
<reference evidence="2" key="2">
    <citation type="submission" date="2025-09" db="UniProtKB">
        <authorList>
            <consortium name="Ensembl"/>
        </authorList>
    </citation>
    <scope>IDENTIFICATION</scope>
</reference>
<dbReference type="AlphaFoldDB" id="A0A8D0DM08"/>
<feature type="domain" description="RBP-J/Cbf11/Cbf12 DNA binding" evidence="1">
    <location>
        <begin position="29"/>
        <end position="47"/>
    </location>
</feature>
<dbReference type="PANTHER" id="PTHR10665">
    <property type="entry name" value="RECOMBINING BINDING PROTEIN SUPPRESSOR OF HAIRLESS"/>
    <property type="match status" value="1"/>
</dbReference>
<dbReference type="InterPro" id="IPR037095">
    <property type="entry name" value="RBP-J/Cbf11_DNA-bd_sf"/>
</dbReference>
<dbReference type="Gene3D" id="2.60.40.1450">
    <property type="entry name" value="LAG1, DNA binding domain"/>
    <property type="match status" value="1"/>
</dbReference>
<dbReference type="InterPro" id="IPR040159">
    <property type="entry name" value="CLS_fam"/>
</dbReference>
<dbReference type="InterPro" id="IPR015351">
    <property type="entry name" value="RBP-J/Cbf11/Cbf12_DNA-bd"/>
</dbReference>
<evidence type="ECO:0000313" key="2">
    <source>
        <dbReference type="Ensembl" id="ENSSMRP00000007635.1"/>
    </source>
</evidence>
<evidence type="ECO:0000259" key="1">
    <source>
        <dbReference type="Pfam" id="PF09271"/>
    </source>
</evidence>
<sequence length="64" mass="7399">SLPHVSAKYGRPHPPLAHSYLQHPSDQTVLIIHAKVAQKSYGSEKRYRIILNFQNHPEFPIKTR</sequence>
<dbReference type="GO" id="GO:0005634">
    <property type="term" value="C:nucleus"/>
    <property type="evidence" value="ECO:0007669"/>
    <property type="project" value="InterPro"/>
</dbReference>
<dbReference type="GO" id="GO:0003677">
    <property type="term" value="F:DNA binding"/>
    <property type="evidence" value="ECO:0007669"/>
    <property type="project" value="InterPro"/>
</dbReference>
<keyword evidence="3" id="KW-1185">Reference proteome</keyword>
<protein>
    <recommendedName>
        <fullName evidence="1">RBP-J/Cbf11/Cbf12 DNA binding domain-containing protein</fullName>
    </recommendedName>
</protein>